<reference evidence="29 30" key="1">
    <citation type="submission" date="2018-08" db="EMBL/GenBank/DDBJ databases">
        <title>A genome reference for cultivated species of the human gut microbiota.</title>
        <authorList>
            <person name="Zou Y."/>
            <person name="Xue W."/>
            <person name="Luo G."/>
        </authorList>
    </citation>
    <scope>NUCLEOTIDE SEQUENCE [LARGE SCALE GENOMIC DNA]</scope>
    <source>
        <strain evidence="29 30">AF22-12AC</strain>
    </source>
</reference>
<evidence type="ECO:0000256" key="2">
    <source>
        <dbReference type="ARBA" id="ARBA00004401"/>
    </source>
</evidence>
<comment type="catalytic activity">
    <reaction evidence="22">
        <text>Preferential cleavage: (Ac)2-L-Lys-D-Ala-|-D-Ala. Also transpeptidation of peptidyl-alanyl moieties that are N-acyl substituents of D-alanine.</text>
        <dbReference type="EC" id="3.4.16.4"/>
    </reaction>
</comment>
<keyword evidence="17" id="KW-1133">Transmembrane helix</keyword>
<dbReference type="GO" id="GO:0005886">
    <property type="term" value="C:plasma membrane"/>
    <property type="evidence" value="ECO:0007669"/>
    <property type="project" value="UniProtKB-SubCell"/>
</dbReference>
<dbReference type="Gene3D" id="3.40.710.10">
    <property type="entry name" value="DD-peptidase/beta-lactamase superfamily"/>
    <property type="match status" value="1"/>
</dbReference>
<dbReference type="EMBL" id="QRVL01000004">
    <property type="protein sequence ID" value="RGS41015.1"/>
    <property type="molecule type" value="Genomic_DNA"/>
</dbReference>
<dbReference type="EC" id="3.4.16.4" evidence="6"/>
<evidence type="ECO:0000256" key="26">
    <source>
        <dbReference type="SAM" id="MobiDB-lite"/>
    </source>
</evidence>
<evidence type="ECO:0000256" key="25">
    <source>
        <dbReference type="ARBA" id="ARBA00060592"/>
    </source>
</evidence>
<comment type="similarity">
    <text evidence="5">In the N-terminal section; belongs to the glycosyltransferase 51 family.</text>
</comment>
<dbReference type="SUPFAM" id="SSF53955">
    <property type="entry name" value="Lysozyme-like"/>
    <property type="match status" value="1"/>
</dbReference>
<evidence type="ECO:0000256" key="9">
    <source>
        <dbReference type="ARBA" id="ARBA00022670"/>
    </source>
</evidence>
<keyword evidence="13" id="KW-0378">Hydrolase</keyword>
<dbReference type="GO" id="GO:0071555">
    <property type="term" value="P:cell wall organization"/>
    <property type="evidence" value="ECO:0007669"/>
    <property type="project" value="UniProtKB-KW"/>
</dbReference>
<comment type="subcellular location">
    <subcellularLocation>
        <location evidence="2">Cell membrane</location>
        <topology evidence="2">Single-pass type II membrane protein</topology>
    </subcellularLocation>
</comment>
<feature type="domain" description="Glycosyl transferase family 51" evidence="28">
    <location>
        <begin position="85"/>
        <end position="266"/>
    </location>
</feature>
<name>A0A395V7H1_9FIRM</name>
<dbReference type="EC" id="2.4.99.28" evidence="23"/>
<feature type="domain" description="Penicillin-binding protein transpeptidase" evidence="27">
    <location>
        <begin position="445"/>
        <end position="690"/>
    </location>
</feature>
<dbReference type="InterPro" id="IPR036950">
    <property type="entry name" value="PBP_transglycosylase"/>
</dbReference>
<evidence type="ECO:0000256" key="23">
    <source>
        <dbReference type="ARBA" id="ARBA00044770"/>
    </source>
</evidence>
<dbReference type="InterPro" id="IPR050396">
    <property type="entry name" value="Glycosyltr_51/Transpeptidase"/>
</dbReference>
<keyword evidence="14" id="KW-0133">Cell shape</keyword>
<keyword evidence="21" id="KW-0961">Cell wall biogenesis/degradation</keyword>
<dbReference type="PANTHER" id="PTHR32282:SF33">
    <property type="entry name" value="PEPTIDOGLYCAN GLYCOSYLTRANSFERASE"/>
    <property type="match status" value="1"/>
</dbReference>
<comment type="catalytic activity">
    <reaction evidence="24">
        <text>[GlcNAc-(1-&gt;4)-Mur2Ac(oyl-L-Ala-gamma-D-Glu-L-Lys-D-Ala-D-Ala)](n)-di-trans,octa-cis-undecaprenyl diphosphate + beta-D-GlcNAc-(1-&gt;4)-Mur2Ac(oyl-L-Ala-gamma-D-Glu-L-Lys-D-Ala-D-Ala)-di-trans,octa-cis-undecaprenyl diphosphate = [GlcNAc-(1-&gt;4)-Mur2Ac(oyl-L-Ala-gamma-D-Glu-L-Lys-D-Ala-D-Ala)](n+1)-di-trans,octa-cis-undecaprenyl diphosphate + di-trans,octa-cis-undecaprenyl diphosphate + H(+)</text>
        <dbReference type="Rhea" id="RHEA:23708"/>
        <dbReference type="Rhea" id="RHEA-COMP:9602"/>
        <dbReference type="Rhea" id="RHEA-COMP:9603"/>
        <dbReference type="ChEBI" id="CHEBI:15378"/>
        <dbReference type="ChEBI" id="CHEBI:58405"/>
        <dbReference type="ChEBI" id="CHEBI:60033"/>
        <dbReference type="ChEBI" id="CHEBI:78435"/>
        <dbReference type="EC" id="2.4.99.28"/>
    </reaction>
</comment>
<feature type="region of interest" description="Disordered" evidence="26">
    <location>
        <begin position="836"/>
        <end position="906"/>
    </location>
</feature>
<organism evidence="29 30">
    <name type="scientific">Roseburia hominis</name>
    <dbReference type="NCBI Taxonomy" id="301301"/>
    <lineage>
        <taxon>Bacteria</taxon>
        <taxon>Bacillati</taxon>
        <taxon>Bacillota</taxon>
        <taxon>Clostridia</taxon>
        <taxon>Lachnospirales</taxon>
        <taxon>Lachnospiraceae</taxon>
        <taxon>Roseburia</taxon>
    </lineage>
</organism>
<keyword evidence="16" id="KW-0573">Peptidoglycan synthesis</keyword>
<evidence type="ECO:0000256" key="1">
    <source>
        <dbReference type="ARBA" id="ARBA00002624"/>
    </source>
</evidence>
<evidence type="ECO:0000259" key="28">
    <source>
        <dbReference type="Pfam" id="PF00912"/>
    </source>
</evidence>
<dbReference type="NCBIfam" id="TIGR02074">
    <property type="entry name" value="PBP_1a_fam"/>
    <property type="match status" value="1"/>
</dbReference>
<sequence length="906" mass="98289">MNYGKKRTRKREHELASKGTMIRKKFNVIFCKALLICFFAVVIVGGCSAFGVISGIIASAPSIEDIDATPTGYLTTVLDNQGNQTATLVASGSNRKYVTIDEIPINLQHAFVAIEDERFYDHNGIDLQGILRAGLKGVASGFHFSEGASTITQQLLKNTVFTQWTSEQSMADKFERKFQEQYLALQLEKVVDKDWILENYLNAINLGQNTLGVGVASERYFGKDVSELTLSECAVLAAITQSPSYYNPITHPDHNKERRQKVLNNMLDQGYISQSEYDEAVADNVYDRIQVVNVESQDENINSYFVDEMTDQIVQDMIDRLGYTETQAYKALYQGGLTIESTQDPDIQNICDEEVNNLENYPTDPKVSFSYRVSIQSPDGTISNYSQQTMLSYYQKSNKNYSINFASEDDARAAIEQYKTDLMQGGDVVVDGSETLTFTVQPQAALTVMDQSTGEVKALVGGRGDKTANKTLNRATDTTRQPGSTFKIIAAYAPALDAGGLTLADVQDDAPYNYGSGQGGAVNNYDKRYRGFTTLREGIIDSINVVAVKTLAQIGPSLGYDYIRNFGFTTVGIDESGNETLALGGLTNGVTNLELTAAYATIANSGTYIKPKFYTRILDHDGNVLLDNTAPESHTVLKETTAWLLTDAMKDVMTQGTGTPAYFGSSMAQAGKSGTTTKNRDALFAGFTPYYTCVVWGGYDDNAVQNSGQTTYPKKIWKAVMSRIHEDLPYADFEKPDGIVTATVCKESGKLAIDGVCTNDPRGNMAYTEYFATGTAPTDYCDHHILANICADSGQLAGANCPNTYATGVYVIGGSANTEDAPYLLTEEALANTCTMHNAPSTPYESTPYTPVPGVTDLPSQDTNTGTTDNSTSPGDSGTSTGENQTTGDNTGGSAENTGDNADGSQ</sequence>
<evidence type="ECO:0000256" key="22">
    <source>
        <dbReference type="ARBA" id="ARBA00034000"/>
    </source>
</evidence>
<dbReference type="RefSeq" id="WP_118097166.1">
    <property type="nucleotide sequence ID" value="NZ_QRVL01000004.1"/>
</dbReference>
<accession>A0A395V7H1</accession>
<comment type="caution">
    <text evidence="29">The sequence shown here is derived from an EMBL/GenBank/DDBJ whole genome shotgun (WGS) entry which is preliminary data.</text>
</comment>
<keyword evidence="20" id="KW-0511">Multifunctional enzyme</keyword>
<feature type="compositionally biased region" description="Low complexity" evidence="26">
    <location>
        <begin position="840"/>
        <end position="853"/>
    </location>
</feature>
<evidence type="ECO:0000256" key="21">
    <source>
        <dbReference type="ARBA" id="ARBA00023316"/>
    </source>
</evidence>
<dbReference type="AlphaFoldDB" id="A0A395V7H1"/>
<evidence type="ECO:0000256" key="4">
    <source>
        <dbReference type="ARBA" id="ARBA00007090"/>
    </source>
</evidence>
<keyword evidence="19" id="KW-0046">Antibiotic resistance</keyword>
<evidence type="ECO:0000256" key="3">
    <source>
        <dbReference type="ARBA" id="ARBA00004752"/>
    </source>
</evidence>
<dbReference type="GO" id="GO:0008955">
    <property type="term" value="F:peptidoglycan glycosyltransferase activity"/>
    <property type="evidence" value="ECO:0007669"/>
    <property type="project" value="UniProtKB-EC"/>
</dbReference>
<dbReference type="GO" id="GO:0009252">
    <property type="term" value="P:peptidoglycan biosynthetic process"/>
    <property type="evidence" value="ECO:0007669"/>
    <property type="project" value="UniProtKB-UniPathway"/>
</dbReference>
<evidence type="ECO:0000256" key="12">
    <source>
        <dbReference type="ARBA" id="ARBA00022692"/>
    </source>
</evidence>
<dbReference type="GO" id="GO:0008360">
    <property type="term" value="P:regulation of cell shape"/>
    <property type="evidence" value="ECO:0007669"/>
    <property type="project" value="UniProtKB-KW"/>
</dbReference>
<comment type="similarity">
    <text evidence="4">In the C-terminal section; belongs to the transpeptidase family.</text>
</comment>
<evidence type="ECO:0000256" key="15">
    <source>
        <dbReference type="ARBA" id="ARBA00022968"/>
    </source>
</evidence>
<dbReference type="PANTHER" id="PTHR32282">
    <property type="entry name" value="BINDING PROTEIN TRANSPEPTIDASE, PUTATIVE-RELATED"/>
    <property type="match status" value="1"/>
</dbReference>
<evidence type="ECO:0000259" key="27">
    <source>
        <dbReference type="Pfam" id="PF00905"/>
    </source>
</evidence>
<comment type="pathway">
    <text evidence="25">Glycan biosynthesis.</text>
</comment>
<keyword evidence="11" id="KW-0808">Transferase</keyword>
<dbReference type="Gene3D" id="1.10.3810.10">
    <property type="entry name" value="Biosynthetic peptidoglycan transglycosylase-like"/>
    <property type="match status" value="1"/>
</dbReference>
<evidence type="ECO:0000256" key="16">
    <source>
        <dbReference type="ARBA" id="ARBA00022984"/>
    </source>
</evidence>
<evidence type="ECO:0000256" key="20">
    <source>
        <dbReference type="ARBA" id="ARBA00023268"/>
    </source>
</evidence>
<dbReference type="Proteomes" id="UP000266172">
    <property type="component" value="Unassembled WGS sequence"/>
</dbReference>
<evidence type="ECO:0000256" key="5">
    <source>
        <dbReference type="ARBA" id="ARBA00007739"/>
    </source>
</evidence>
<keyword evidence="12" id="KW-0812">Transmembrane</keyword>
<keyword evidence="15" id="KW-0735">Signal-anchor</keyword>
<keyword evidence="10" id="KW-0328">Glycosyltransferase</keyword>
<dbReference type="GO" id="GO:0046677">
    <property type="term" value="P:response to antibiotic"/>
    <property type="evidence" value="ECO:0007669"/>
    <property type="project" value="UniProtKB-KW"/>
</dbReference>
<keyword evidence="18" id="KW-0472">Membrane</keyword>
<keyword evidence="9" id="KW-0645">Protease</keyword>
<comment type="pathway">
    <text evidence="3">Cell wall biogenesis; peptidoglycan biosynthesis.</text>
</comment>
<evidence type="ECO:0000313" key="29">
    <source>
        <dbReference type="EMBL" id="RGS41015.1"/>
    </source>
</evidence>
<dbReference type="Pfam" id="PF00912">
    <property type="entry name" value="Transgly"/>
    <property type="match status" value="1"/>
</dbReference>
<gene>
    <name evidence="29" type="ORF">DWX93_07365</name>
</gene>
<comment type="function">
    <text evidence="1">Cell wall formation. Synthesis of cross-linked peptidoglycan from the lipid intermediates. The enzyme has a penicillin-insensitive transglycosylase N-terminal domain (formation of linear glycan strands) and a penicillin-sensitive transpeptidase C-terminal domain (cross-linking of the peptide subunits).</text>
</comment>
<evidence type="ECO:0000256" key="10">
    <source>
        <dbReference type="ARBA" id="ARBA00022676"/>
    </source>
</evidence>
<protein>
    <recommendedName>
        <fullName evidence="7">Penicillin-binding protein 1A</fullName>
        <ecNumber evidence="23">2.4.99.28</ecNumber>
        <ecNumber evidence="6">3.4.16.4</ecNumber>
    </recommendedName>
</protein>
<dbReference type="FunFam" id="1.10.3810.10:FF:000001">
    <property type="entry name" value="Penicillin-binding protein 1A"/>
    <property type="match status" value="1"/>
</dbReference>
<evidence type="ECO:0000256" key="13">
    <source>
        <dbReference type="ARBA" id="ARBA00022801"/>
    </source>
</evidence>
<dbReference type="InterPro" id="IPR001460">
    <property type="entry name" value="PCN-bd_Tpept"/>
</dbReference>
<dbReference type="InterPro" id="IPR012338">
    <property type="entry name" value="Beta-lactam/transpept-like"/>
</dbReference>
<evidence type="ECO:0000256" key="7">
    <source>
        <dbReference type="ARBA" id="ARBA00018638"/>
    </source>
</evidence>
<evidence type="ECO:0000256" key="14">
    <source>
        <dbReference type="ARBA" id="ARBA00022960"/>
    </source>
</evidence>
<dbReference type="GO" id="GO:0009002">
    <property type="term" value="F:serine-type D-Ala-D-Ala carboxypeptidase activity"/>
    <property type="evidence" value="ECO:0007669"/>
    <property type="project" value="UniProtKB-EC"/>
</dbReference>
<evidence type="ECO:0000313" key="30">
    <source>
        <dbReference type="Proteomes" id="UP000266172"/>
    </source>
</evidence>
<evidence type="ECO:0000256" key="19">
    <source>
        <dbReference type="ARBA" id="ARBA00023251"/>
    </source>
</evidence>
<evidence type="ECO:0000256" key="11">
    <source>
        <dbReference type="ARBA" id="ARBA00022679"/>
    </source>
</evidence>
<evidence type="ECO:0000256" key="6">
    <source>
        <dbReference type="ARBA" id="ARBA00012448"/>
    </source>
</evidence>
<feature type="compositionally biased region" description="Low complexity" evidence="26">
    <location>
        <begin position="862"/>
        <end position="882"/>
    </location>
</feature>
<evidence type="ECO:0000256" key="18">
    <source>
        <dbReference type="ARBA" id="ARBA00023136"/>
    </source>
</evidence>
<dbReference type="InterPro" id="IPR001264">
    <property type="entry name" value="Glyco_trans_51"/>
</dbReference>
<evidence type="ECO:0000256" key="17">
    <source>
        <dbReference type="ARBA" id="ARBA00022989"/>
    </source>
</evidence>
<dbReference type="UniPathway" id="UPA00219"/>
<keyword evidence="8" id="KW-0121">Carboxypeptidase</keyword>
<evidence type="ECO:0000256" key="24">
    <source>
        <dbReference type="ARBA" id="ARBA00049902"/>
    </source>
</evidence>
<dbReference type="SUPFAM" id="SSF56601">
    <property type="entry name" value="beta-lactamase/transpeptidase-like"/>
    <property type="match status" value="1"/>
</dbReference>
<proteinExistence type="inferred from homology"/>
<dbReference type="Pfam" id="PF00905">
    <property type="entry name" value="Transpeptidase"/>
    <property type="match status" value="1"/>
</dbReference>
<dbReference type="GO" id="GO:0006508">
    <property type="term" value="P:proteolysis"/>
    <property type="evidence" value="ECO:0007669"/>
    <property type="project" value="UniProtKB-KW"/>
</dbReference>
<dbReference type="InterPro" id="IPR023346">
    <property type="entry name" value="Lysozyme-like_dom_sf"/>
</dbReference>
<dbReference type="GO" id="GO:0008658">
    <property type="term" value="F:penicillin binding"/>
    <property type="evidence" value="ECO:0007669"/>
    <property type="project" value="InterPro"/>
</dbReference>
<feature type="compositionally biased region" description="Polar residues" evidence="26">
    <location>
        <begin position="883"/>
        <end position="906"/>
    </location>
</feature>
<evidence type="ECO:0000256" key="8">
    <source>
        <dbReference type="ARBA" id="ARBA00022645"/>
    </source>
</evidence>